<dbReference type="InterPro" id="IPR002729">
    <property type="entry name" value="CRISPR-assoc_Cas1"/>
</dbReference>
<evidence type="ECO:0000256" key="8">
    <source>
        <dbReference type="ARBA" id="ARBA00023211"/>
    </source>
</evidence>
<evidence type="ECO:0000256" key="1">
    <source>
        <dbReference type="ARBA" id="ARBA00022722"/>
    </source>
</evidence>
<dbReference type="GO" id="GO:0004519">
    <property type="term" value="F:endonuclease activity"/>
    <property type="evidence" value="ECO:0007669"/>
    <property type="project" value="UniProtKB-UniRule"/>
</dbReference>
<dbReference type="HAMAP" id="MF_01470">
    <property type="entry name" value="Cas1"/>
    <property type="match status" value="1"/>
</dbReference>
<protein>
    <recommendedName>
        <fullName evidence="10">CRISPR-associated endonuclease Cas1</fullName>
        <ecNumber evidence="10">3.1.-.-</ecNumber>
    </recommendedName>
</protein>
<evidence type="ECO:0000256" key="4">
    <source>
        <dbReference type="ARBA" id="ARBA00022801"/>
    </source>
</evidence>
<evidence type="ECO:0000313" key="12">
    <source>
        <dbReference type="Proteomes" id="UP000319313"/>
    </source>
</evidence>
<evidence type="ECO:0000256" key="6">
    <source>
        <dbReference type="ARBA" id="ARBA00023118"/>
    </source>
</evidence>
<dbReference type="Gene3D" id="1.20.120.920">
    <property type="entry name" value="CRISPR-associated endonuclease Cas1, C-terminal domain"/>
    <property type="match status" value="1"/>
</dbReference>
<dbReference type="InterPro" id="IPR042206">
    <property type="entry name" value="CRISPR-assoc_Cas1_C"/>
</dbReference>
<evidence type="ECO:0000256" key="9">
    <source>
        <dbReference type="ARBA" id="ARBA00038592"/>
    </source>
</evidence>
<comment type="similarity">
    <text evidence="10">Belongs to the CRISPR-associated endonuclease Cas1 family.</text>
</comment>
<evidence type="ECO:0000256" key="5">
    <source>
        <dbReference type="ARBA" id="ARBA00022842"/>
    </source>
</evidence>
<comment type="caution">
    <text evidence="11">The sequence shown here is derived from an EMBL/GenBank/DDBJ whole genome shotgun (WGS) entry which is preliminary data.</text>
</comment>
<dbReference type="GO" id="GO:0016787">
    <property type="term" value="F:hydrolase activity"/>
    <property type="evidence" value="ECO:0007669"/>
    <property type="project" value="UniProtKB-KW"/>
</dbReference>
<gene>
    <name evidence="10 11" type="primary">cas1</name>
    <name evidence="11" type="ORF">EWV81_05100</name>
</gene>
<reference evidence="11 12" key="1">
    <citation type="submission" date="2019-01" db="EMBL/GenBank/DDBJ databases">
        <title>Coherence of Microcystis species and biogeography revealed through population genomics.</title>
        <authorList>
            <person name="Perez-Carrascal O.M."/>
            <person name="Terrat Y."/>
            <person name="Giani A."/>
            <person name="Fortin N."/>
            <person name="Tromas N."/>
            <person name="Shapiro B.J."/>
        </authorList>
    </citation>
    <scope>NUCLEOTIDE SEQUENCE [LARGE SCALE GENOMIC DNA]</scope>
    <source>
        <strain evidence="11">Ma_SC_T_19800800_S464</strain>
    </source>
</reference>
<dbReference type="EC" id="3.1.-.-" evidence="10"/>
<evidence type="ECO:0000256" key="2">
    <source>
        <dbReference type="ARBA" id="ARBA00022723"/>
    </source>
</evidence>
<dbReference type="AlphaFoldDB" id="A0A552E1Y8"/>
<name>A0A552E1Y8_MICAE</name>
<dbReference type="GO" id="GO:0043571">
    <property type="term" value="P:maintenance of CRISPR repeat elements"/>
    <property type="evidence" value="ECO:0007669"/>
    <property type="project" value="UniProtKB-UniRule"/>
</dbReference>
<dbReference type="CDD" id="cd09634">
    <property type="entry name" value="Cas1_I-II-III"/>
    <property type="match status" value="1"/>
</dbReference>
<keyword evidence="6 10" id="KW-0051">Antiviral defense</keyword>
<organism evidence="11 12">
    <name type="scientific">Microcystis aeruginosa Ma_SC_T_19800800_S464</name>
    <dbReference type="NCBI Taxonomy" id="2486257"/>
    <lineage>
        <taxon>Bacteria</taxon>
        <taxon>Bacillati</taxon>
        <taxon>Cyanobacteriota</taxon>
        <taxon>Cyanophyceae</taxon>
        <taxon>Oscillatoriophycideae</taxon>
        <taxon>Chroococcales</taxon>
        <taxon>Microcystaceae</taxon>
        <taxon>Microcystis</taxon>
    </lineage>
</organism>
<keyword evidence="7 10" id="KW-0238">DNA-binding</keyword>
<evidence type="ECO:0000256" key="10">
    <source>
        <dbReference type="HAMAP-Rule" id="MF_01470"/>
    </source>
</evidence>
<keyword evidence="3 10" id="KW-0255">Endonuclease</keyword>
<comment type="function">
    <text evidence="10">CRISPR (clustered regularly interspaced short palindromic repeat), is an adaptive immune system that provides protection against mobile genetic elements (viruses, transposable elements and conjugative plasmids). CRISPR clusters contain spacers, sequences complementary to antecedent mobile elements, and target invading nucleic acids. CRISPR clusters are transcribed and processed into CRISPR RNA (crRNA). Acts as a dsDNA endonuclease. Involved in the integration of spacer DNA into the CRISPR cassette.</text>
</comment>
<dbReference type="Gene3D" id="3.100.10.20">
    <property type="entry name" value="CRISPR-associated endonuclease Cas1, N-terminal domain"/>
    <property type="match status" value="1"/>
</dbReference>
<sequence>MAILYVTEERACLKVKHQQFQVYREGVLEISVPVNQVSHVVLFGSGALSHGAVNLALRRQIPVMFLSGRGRYFGRLQGETAEIDYLIRQVHRSRDQEFTLRQAKSIVEAKRHNSQILLRRLNRRRRNESVIEAIATLGDWREKIQTAPSVESLLGCEGQCARVYFEALGRLIQPPFAFDKRTRRPPADPVNSLLSLGYTLVSQNIYSLVGSLGLHPHFGHLHTPRDNHPALVSDLVEEFRAPLVDSLVVSLINGRIFQVDDFTPPDARGGVYLTSKALKIFLKHWQQKLQSEITHPYTKTKVTYYRCFELQIGEYIACLLGEREVYRPLQSPNKW</sequence>
<dbReference type="GO" id="GO:0003677">
    <property type="term" value="F:DNA binding"/>
    <property type="evidence" value="ECO:0007669"/>
    <property type="project" value="UniProtKB-KW"/>
</dbReference>
<proteinExistence type="inferred from homology"/>
<accession>A0A552E1Y8</accession>
<keyword evidence="8 10" id="KW-0464">Manganese</keyword>
<dbReference type="PANTHER" id="PTHR34353:SF2">
    <property type="entry name" value="CRISPR-ASSOCIATED ENDONUCLEASE CAS1 1"/>
    <property type="match status" value="1"/>
</dbReference>
<feature type="binding site" evidence="10">
    <location>
        <position position="157"/>
    </location>
    <ligand>
        <name>Mn(2+)</name>
        <dbReference type="ChEBI" id="CHEBI:29035"/>
    </ligand>
</feature>
<keyword evidence="1 10" id="KW-0540">Nuclease</keyword>
<feature type="binding site" evidence="10">
    <location>
        <position position="237"/>
    </location>
    <ligand>
        <name>Mn(2+)</name>
        <dbReference type="ChEBI" id="CHEBI:29035"/>
    </ligand>
</feature>
<dbReference type="Proteomes" id="UP000319313">
    <property type="component" value="Unassembled WGS sequence"/>
</dbReference>
<dbReference type="GO" id="GO:0046872">
    <property type="term" value="F:metal ion binding"/>
    <property type="evidence" value="ECO:0007669"/>
    <property type="project" value="UniProtKB-UniRule"/>
</dbReference>
<feature type="binding site" evidence="10">
    <location>
        <position position="222"/>
    </location>
    <ligand>
        <name>Mn(2+)</name>
        <dbReference type="ChEBI" id="CHEBI:29035"/>
    </ligand>
</feature>
<evidence type="ECO:0000256" key="7">
    <source>
        <dbReference type="ARBA" id="ARBA00023125"/>
    </source>
</evidence>
<comment type="subunit">
    <text evidence="9 10">Homodimer, forms a heterotetramer with a Cas2 homodimer.</text>
</comment>
<dbReference type="GO" id="GO:0051607">
    <property type="term" value="P:defense response to virus"/>
    <property type="evidence" value="ECO:0007669"/>
    <property type="project" value="UniProtKB-UniRule"/>
</dbReference>
<keyword evidence="4 10" id="KW-0378">Hydrolase</keyword>
<keyword evidence="2 10" id="KW-0479">Metal-binding</keyword>
<dbReference type="InterPro" id="IPR050646">
    <property type="entry name" value="Cas1"/>
</dbReference>
<dbReference type="Pfam" id="PF01867">
    <property type="entry name" value="Cas_Cas1"/>
    <property type="match status" value="1"/>
</dbReference>
<evidence type="ECO:0000256" key="3">
    <source>
        <dbReference type="ARBA" id="ARBA00022759"/>
    </source>
</evidence>
<comment type="cofactor">
    <cofactor evidence="10">
        <name>Mg(2+)</name>
        <dbReference type="ChEBI" id="CHEBI:18420"/>
    </cofactor>
    <cofactor evidence="10">
        <name>Mn(2+)</name>
        <dbReference type="ChEBI" id="CHEBI:29035"/>
    </cofactor>
</comment>
<dbReference type="PANTHER" id="PTHR34353">
    <property type="entry name" value="CRISPR-ASSOCIATED ENDONUCLEASE CAS1 1"/>
    <property type="match status" value="1"/>
</dbReference>
<dbReference type="NCBIfam" id="TIGR00287">
    <property type="entry name" value="cas1"/>
    <property type="match status" value="1"/>
</dbReference>
<dbReference type="InterPro" id="IPR042211">
    <property type="entry name" value="CRISPR-assoc_Cas1_N"/>
</dbReference>
<keyword evidence="5 10" id="KW-0460">Magnesium</keyword>
<dbReference type="EMBL" id="SFBL01000038">
    <property type="protein sequence ID" value="TRU28444.1"/>
    <property type="molecule type" value="Genomic_DNA"/>
</dbReference>
<evidence type="ECO:0000313" key="11">
    <source>
        <dbReference type="EMBL" id="TRU28444.1"/>
    </source>
</evidence>